<evidence type="ECO:0008006" key="6">
    <source>
        <dbReference type="Google" id="ProtNLM"/>
    </source>
</evidence>
<dbReference type="Proteomes" id="UP000516656">
    <property type="component" value="Chromosome 1"/>
</dbReference>
<keyword evidence="1" id="KW-0732">Signal</keyword>
<feature type="signal peptide" evidence="1">
    <location>
        <begin position="1"/>
        <end position="19"/>
    </location>
</feature>
<dbReference type="EMBL" id="CP061854">
    <property type="protein sequence ID" value="QOD56207.1"/>
    <property type="molecule type" value="Genomic_DNA"/>
</dbReference>
<dbReference type="RefSeq" id="WP_044176842.1">
    <property type="nucleotide sequence ID" value="NZ_AP018045.1"/>
</dbReference>
<dbReference type="AlphaFoldDB" id="A0A1Q9GYE1"/>
<gene>
    <name evidence="3" type="ORF">IC627_13430</name>
    <name evidence="2" type="ORF">PDPUS_1_00452</name>
</gene>
<reference evidence="2" key="1">
    <citation type="journal article" date="2017" name="Genome Announc.">
        <title>Whole-Genome Sequence of Photobacterium damselae subsp. piscicida Strain 91-197, Isolated from Hybrid Striped Bass (Morone sp.) in the United States.</title>
        <authorList>
            <person name="Teru Y."/>
            <person name="Hikima J."/>
            <person name="Kono T."/>
            <person name="Sakai M."/>
            <person name="Takano T."/>
            <person name="Hawke J.P."/>
            <person name="Takeyama H."/>
            <person name="Aoki T."/>
        </authorList>
    </citation>
    <scope>NUCLEOTIDE SEQUENCE</scope>
    <source>
        <strain evidence="2">91-197</strain>
    </source>
</reference>
<name>A0A1Q9GYE1_PHODP</name>
<dbReference type="PROSITE" id="PS51257">
    <property type="entry name" value="PROKAR_LIPOPROTEIN"/>
    <property type="match status" value="1"/>
</dbReference>
<reference evidence="4" key="2">
    <citation type="submission" date="2017-05" db="EMBL/GenBank/DDBJ databases">
        <title>Whole genome sequence of fish pathogenic bacteria, Photobacterium damselae subsp. piscicida, strain 91-197, isolated from hybrid striped bass (Morone sp.) in USA.</title>
        <authorList>
            <person name="Teru Y."/>
            <person name="Hikima J."/>
            <person name="Kono T."/>
            <person name="Sakai M."/>
            <person name="Takano T."/>
            <person name="Hawke J.P."/>
            <person name="Takeyama H."/>
            <person name="Aoki T."/>
        </authorList>
    </citation>
    <scope>NUCLEOTIDE SEQUENCE [LARGE SCALE GENOMIC DNA]</scope>
    <source>
        <strain evidence="4">91-197</strain>
    </source>
</reference>
<dbReference type="EMBL" id="AP018045">
    <property type="protein sequence ID" value="BAX51827.1"/>
    <property type="molecule type" value="Genomic_DNA"/>
</dbReference>
<proteinExistence type="predicted"/>
<organism evidence="3 5">
    <name type="scientific">Photobacterium damsela subsp. piscicida</name>
    <name type="common">Pasteurella piscicida</name>
    <dbReference type="NCBI Taxonomy" id="38294"/>
    <lineage>
        <taxon>Bacteria</taxon>
        <taxon>Pseudomonadati</taxon>
        <taxon>Pseudomonadota</taxon>
        <taxon>Gammaproteobacteria</taxon>
        <taxon>Vibrionales</taxon>
        <taxon>Vibrionaceae</taxon>
        <taxon>Photobacterium</taxon>
    </lineage>
</organism>
<evidence type="ECO:0000313" key="5">
    <source>
        <dbReference type="Proteomes" id="UP000516656"/>
    </source>
</evidence>
<evidence type="ECO:0000313" key="2">
    <source>
        <dbReference type="EMBL" id="BAX51827.1"/>
    </source>
</evidence>
<accession>A0A1Q9GYE1</accession>
<evidence type="ECO:0000256" key="1">
    <source>
        <dbReference type="SAM" id="SignalP"/>
    </source>
</evidence>
<feature type="chain" id="PRO_5011397493" description="Lipoprotein" evidence="1">
    <location>
        <begin position="20"/>
        <end position="230"/>
    </location>
</feature>
<reference evidence="3 5" key="3">
    <citation type="submission" date="2020-09" db="EMBL/GenBank/DDBJ databases">
        <title>Complete, closed and curated genome sequences of Photobacterium damselae subsp. piscicida isolates from Australia indicate localised evolution and additional plasmid-borne pathogenicity mechanisms.</title>
        <authorList>
            <person name="Baseggio L."/>
            <person name="Silayeva O."/>
            <person name="Buller N."/>
            <person name="Landos M."/>
            <person name="Engelstaedter J."/>
            <person name="Barnes A.C."/>
        </authorList>
    </citation>
    <scope>NUCLEOTIDE SEQUENCE [LARGE SCALE GENOMIC DNA]</scope>
    <source>
        <strain evidence="3 5">AS-16-0540-1</strain>
    </source>
</reference>
<evidence type="ECO:0000313" key="4">
    <source>
        <dbReference type="Proteomes" id="UP000218676"/>
    </source>
</evidence>
<protein>
    <recommendedName>
        <fullName evidence="6">Lipoprotein</fullName>
    </recommendedName>
</protein>
<sequence>MKKANVVALFALVSAMSGCSTINYNVDAKTEFFSEPPIGQVVDAYVGDYMLDQGKSTTMDYLTLAHLIDGISYDIPQGSYARIGDYKGIPYFSATNTKGQSIRYVSGLIDPPIALHTKKANEVCVTSVSYQSASCYDGQFKIDERTVTDSQSFQQTLIYNGSVGKKINISYREFSDGTARNAFTNNVEYDMSKSNIINYKGARIEVLGYDNTSIKFKVLKHFRSDYSVDI</sequence>
<dbReference type="Proteomes" id="UP000218676">
    <property type="component" value="Chromosome 1"/>
</dbReference>
<evidence type="ECO:0000313" key="3">
    <source>
        <dbReference type="EMBL" id="QOD56207.1"/>
    </source>
</evidence>